<evidence type="ECO:0000256" key="4">
    <source>
        <dbReference type="ARBA" id="ARBA00023015"/>
    </source>
</evidence>
<name>A0A381Z2H8_9ZZZZ</name>
<dbReference type="HAMAP" id="MF_00693">
    <property type="entry name" value="Transcrip_reg_TACO1"/>
    <property type="match status" value="1"/>
</dbReference>
<evidence type="ECO:0000259" key="8">
    <source>
        <dbReference type="Pfam" id="PF20772"/>
    </source>
</evidence>
<evidence type="ECO:0000256" key="2">
    <source>
        <dbReference type="ARBA" id="ARBA00008724"/>
    </source>
</evidence>
<dbReference type="GO" id="GO:0005739">
    <property type="term" value="C:mitochondrion"/>
    <property type="evidence" value="ECO:0007669"/>
    <property type="project" value="UniProtKB-SubCell"/>
</dbReference>
<evidence type="ECO:0000256" key="3">
    <source>
        <dbReference type="ARBA" id="ARBA00022490"/>
    </source>
</evidence>
<dbReference type="AlphaFoldDB" id="A0A381Z2H8"/>
<organism evidence="9">
    <name type="scientific">marine metagenome</name>
    <dbReference type="NCBI Taxonomy" id="408172"/>
    <lineage>
        <taxon>unclassified sequences</taxon>
        <taxon>metagenomes</taxon>
        <taxon>ecological metagenomes</taxon>
    </lineage>
</organism>
<evidence type="ECO:0008006" key="10">
    <source>
        <dbReference type="Google" id="ProtNLM"/>
    </source>
</evidence>
<dbReference type="InterPro" id="IPR029072">
    <property type="entry name" value="YebC-like"/>
</dbReference>
<keyword evidence="4" id="KW-0805">Transcription regulation</keyword>
<sequence>MAGHSKWSNIKHRKSGQDAKRAKVFTKIIRELTVAARDGGGNVDDNPALRTVVDKAKAAQMPKDTMERAIARGAGGQDGAELTPLTYEGYGPGGVAVLVETMTDNRNRTVAEVRHAFSRAGGNLGTDGSVAYLFDKKGQIHFAPGAGEDEVMEIAIESGAEDVVTDDDGGIEVVTVPEDYLSVKDALTAGGLEPDASEVAMVPQTYSDLDADTGGKVLRLLDALEDLDDVTNVYTNANFPEELMQS</sequence>
<accession>A0A381Z2H8</accession>
<dbReference type="NCBIfam" id="TIGR01033">
    <property type="entry name" value="YebC/PmpR family DNA-binding transcriptional regulator"/>
    <property type="match status" value="1"/>
</dbReference>
<dbReference type="InterPro" id="IPR017856">
    <property type="entry name" value="Integrase-like_N"/>
</dbReference>
<evidence type="ECO:0000313" key="9">
    <source>
        <dbReference type="EMBL" id="SVA83455.1"/>
    </source>
</evidence>
<protein>
    <recommendedName>
        <fullName evidence="10">Transcriptional regulatory protein</fullName>
    </recommendedName>
</protein>
<keyword evidence="3" id="KW-0963">Cytoplasm</keyword>
<dbReference type="FunFam" id="1.10.10.200:FF:000002">
    <property type="entry name" value="Probable transcriptional regulatory protein CLM62_37755"/>
    <property type="match status" value="1"/>
</dbReference>
<dbReference type="SUPFAM" id="SSF75625">
    <property type="entry name" value="YebC-like"/>
    <property type="match status" value="1"/>
</dbReference>
<evidence type="ECO:0000256" key="6">
    <source>
        <dbReference type="ARBA" id="ARBA00023163"/>
    </source>
</evidence>
<dbReference type="Pfam" id="PF01709">
    <property type="entry name" value="Transcrip_reg"/>
    <property type="match status" value="1"/>
</dbReference>
<dbReference type="Gene3D" id="1.10.10.200">
    <property type="match status" value="1"/>
</dbReference>
<keyword evidence="5" id="KW-0238">DNA-binding</keyword>
<dbReference type="InterPro" id="IPR049083">
    <property type="entry name" value="TACO1_YebC_N"/>
</dbReference>
<dbReference type="PANTHER" id="PTHR12532">
    <property type="entry name" value="TRANSLATIONAL ACTIVATOR OF CYTOCHROME C OXIDASE 1"/>
    <property type="match status" value="1"/>
</dbReference>
<dbReference type="Gene3D" id="3.30.70.980">
    <property type="match status" value="2"/>
</dbReference>
<comment type="subcellular location">
    <subcellularLocation>
        <location evidence="1">Mitochondrion</location>
    </subcellularLocation>
</comment>
<dbReference type="FunFam" id="3.30.70.980:FF:000002">
    <property type="entry name" value="Probable transcriptional regulatory protein YebC"/>
    <property type="match status" value="1"/>
</dbReference>
<gene>
    <name evidence="9" type="ORF">METZ01_LOCUS136309</name>
</gene>
<feature type="domain" description="TACO1/YebC-like second and third" evidence="7">
    <location>
        <begin position="84"/>
        <end position="237"/>
    </location>
</feature>
<dbReference type="GO" id="GO:0003677">
    <property type="term" value="F:DNA binding"/>
    <property type="evidence" value="ECO:0007669"/>
    <property type="project" value="UniProtKB-KW"/>
</dbReference>
<evidence type="ECO:0000256" key="1">
    <source>
        <dbReference type="ARBA" id="ARBA00004173"/>
    </source>
</evidence>
<feature type="domain" description="TACO1/YebC-like N-terminal" evidence="8">
    <location>
        <begin position="5"/>
        <end position="75"/>
    </location>
</feature>
<keyword evidence="6" id="KW-0804">Transcription</keyword>
<dbReference type="GO" id="GO:0005829">
    <property type="term" value="C:cytosol"/>
    <property type="evidence" value="ECO:0007669"/>
    <property type="project" value="TreeGrafter"/>
</dbReference>
<comment type="similarity">
    <text evidence="2">Belongs to the TACO1 family.</text>
</comment>
<dbReference type="Pfam" id="PF20772">
    <property type="entry name" value="TACO1_YebC_N"/>
    <property type="match status" value="1"/>
</dbReference>
<reference evidence="9" key="1">
    <citation type="submission" date="2018-05" db="EMBL/GenBank/DDBJ databases">
        <authorList>
            <person name="Lanie J.A."/>
            <person name="Ng W.-L."/>
            <person name="Kazmierczak K.M."/>
            <person name="Andrzejewski T.M."/>
            <person name="Davidsen T.M."/>
            <person name="Wayne K.J."/>
            <person name="Tettelin H."/>
            <person name="Glass J.I."/>
            <person name="Rusch D."/>
            <person name="Podicherti R."/>
            <person name="Tsui H.-C.T."/>
            <person name="Winkler M.E."/>
        </authorList>
    </citation>
    <scope>NUCLEOTIDE SEQUENCE</scope>
</reference>
<dbReference type="NCBIfam" id="NF001030">
    <property type="entry name" value="PRK00110.1"/>
    <property type="match status" value="1"/>
</dbReference>
<dbReference type="InterPro" id="IPR026564">
    <property type="entry name" value="Transcrip_reg_TACO1-like_dom3"/>
</dbReference>
<dbReference type="InterPro" id="IPR002876">
    <property type="entry name" value="Transcrip_reg_TACO1-like"/>
</dbReference>
<dbReference type="EMBL" id="UINC01019706">
    <property type="protein sequence ID" value="SVA83455.1"/>
    <property type="molecule type" value="Genomic_DNA"/>
</dbReference>
<evidence type="ECO:0000256" key="5">
    <source>
        <dbReference type="ARBA" id="ARBA00023125"/>
    </source>
</evidence>
<dbReference type="NCBIfam" id="NF009044">
    <property type="entry name" value="PRK12378.1"/>
    <property type="match status" value="1"/>
</dbReference>
<proteinExistence type="inferred from homology"/>
<dbReference type="InterPro" id="IPR048300">
    <property type="entry name" value="TACO1_YebC-like_2nd/3rd_dom"/>
</dbReference>
<dbReference type="PANTHER" id="PTHR12532:SF6">
    <property type="entry name" value="TRANSCRIPTIONAL REGULATORY PROTEIN YEBC-RELATED"/>
    <property type="match status" value="1"/>
</dbReference>
<evidence type="ECO:0000259" key="7">
    <source>
        <dbReference type="Pfam" id="PF01709"/>
    </source>
</evidence>